<keyword evidence="9 10" id="KW-0066">ATP synthesis</keyword>
<keyword evidence="8 10" id="KW-0139">CF(1)</keyword>
<dbReference type="GO" id="GO:0045259">
    <property type="term" value="C:proton-transporting ATP synthase complex"/>
    <property type="evidence" value="ECO:0007669"/>
    <property type="project" value="UniProtKB-KW"/>
</dbReference>
<dbReference type="HAMAP" id="MF_00815">
    <property type="entry name" value="ATP_synth_gamma_bact"/>
    <property type="match status" value="1"/>
</dbReference>
<dbReference type="AlphaFoldDB" id="A0A9D2AEB9"/>
<sequence length="283" mass="30971">MAGASMKDIKLRIKSVEGTMQITKAMELVASSKLRRAKERVEHSRPYFDVLHAALDDIAYSNDEFRSPYMAQRPVKTSCYVVIAGDRGLAGGYNANILKAVAAHAEGKNWCVLPIGKKALEHYRRRGVPVVTDRYAVAGDVEMSGCYDIARTLAKGFVDGEFDEIILAYTNFVSMLSQQPATLKLLPLNYRKAEKGSGPLKTTLYEPDSETVYNAIVPEYLAGLIWGALCESVASELGARRTAMDAASKNAGEMIENLSLHYNRARQAAITQEITEIVAGAEG</sequence>
<evidence type="ECO:0000256" key="10">
    <source>
        <dbReference type="HAMAP-Rule" id="MF_00815"/>
    </source>
</evidence>
<reference evidence="11" key="2">
    <citation type="submission" date="2021-04" db="EMBL/GenBank/DDBJ databases">
        <authorList>
            <person name="Gilroy R."/>
        </authorList>
    </citation>
    <scope>NUCLEOTIDE SEQUENCE</scope>
    <source>
        <strain evidence="11">2239</strain>
    </source>
</reference>
<evidence type="ECO:0000256" key="1">
    <source>
        <dbReference type="ARBA" id="ARBA00003456"/>
    </source>
</evidence>
<dbReference type="PANTHER" id="PTHR11693">
    <property type="entry name" value="ATP SYNTHASE GAMMA CHAIN"/>
    <property type="match status" value="1"/>
</dbReference>
<dbReference type="Gene3D" id="1.10.287.80">
    <property type="entry name" value="ATP synthase, gamma subunit, helix hairpin domain"/>
    <property type="match status" value="1"/>
</dbReference>
<dbReference type="PRINTS" id="PR00126">
    <property type="entry name" value="ATPASEGAMMA"/>
</dbReference>
<accession>A0A9D2AEB9</accession>
<evidence type="ECO:0000256" key="8">
    <source>
        <dbReference type="ARBA" id="ARBA00023196"/>
    </source>
</evidence>
<evidence type="ECO:0000256" key="7">
    <source>
        <dbReference type="ARBA" id="ARBA00023136"/>
    </source>
</evidence>
<dbReference type="PANTHER" id="PTHR11693:SF22">
    <property type="entry name" value="ATP SYNTHASE SUBUNIT GAMMA, MITOCHONDRIAL"/>
    <property type="match status" value="1"/>
</dbReference>
<dbReference type="FunFam" id="1.10.287.80:FF:000001">
    <property type="entry name" value="ATP synthase gamma chain"/>
    <property type="match status" value="1"/>
</dbReference>
<dbReference type="Proteomes" id="UP000824193">
    <property type="component" value="Unassembled WGS sequence"/>
</dbReference>
<evidence type="ECO:0000313" key="11">
    <source>
        <dbReference type="EMBL" id="HIX06549.1"/>
    </source>
</evidence>
<dbReference type="SUPFAM" id="SSF52943">
    <property type="entry name" value="ATP synthase (F1-ATPase), gamma subunit"/>
    <property type="match status" value="1"/>
</dbReference>
<dbReference type="Pfam" id="PF00231">
    <property type="entry name" value="ATP-synt"/>
    <property type="match status" value="1"/>
</dbReference>
<dbReference type="GO" id="GO:0005524">
    <property type="term" value="F:ATP binding"/>
    <property type="evidence" value="ECO:0007669"/>
    <property type="project" value="UniProtKB-UniRule"/>
</dbReference>
<proteinExistence type="inferred from homology"/>
<keyword evidence="5 10" id="KW-0375">Hydrogen ion transport</keyword>
<evidence type="ECO:0000256" key="9">
    <source>
        <dbReference type="ARBA" id="ARBA00023310"/>
    </source>
</evidence>
<comment type="caution">
    <text evidence="11">The sequence shown here is derived from an EMBL/GenBank/DDBJ whole genome shotgun (WGS) entry which is preliminary data.</text>
</comment>
<evidence type="ECO:0000256" key="5">
    <source>
        <dbReference type="ARBA" id="ARBA00022781"/>
    </source>
</evidence>
<protein>
    <recommendedName>
        <fullName evidence="10">ATP synthase gamma chain</fullName>
    </recommendedName>
    <alternativeName>
        <fullName evidence="10">ATP synthase F1 sector gamma subunit</fullName>
    </alternativeName>
    <alternativeName>
        <fullName evidence="10">F-ATPase gamma subunit</fullName>
    </alternativeName>
</protein>
<gene>
    <name evidence="10 11" type="primary">atpG</name>
    <name evidence="11" type="ORF">H9865_10725</name>
</gene>
<keyword evidence="7 10" id="KW-0472">Membrane</keyword>
<dbReference type="GO" id="GO:0005886">
    <property type="term" value="C:plasma membrane"/>
    <property type="evidence" value="ECO:0007669"/>
    <property type="project" value="UniProtKB-SubCell"/>
</dbReference>
<keyword evidence="6 10" id="KW-0406">Ion transport</keyword>
<dbReference type="NCBIfam" id="TIGR01146">
    <property type="entry name" value="ATPsyn_F1gamma"/>
    <property type="match status" value="1"/>
</dbReference>
<keyword evidence="4 10" id="KW-0813">Transport</keyword>
<dbReference type="Gene3D" id="3.40.1380.10">
    <property type="match status" value="1"/>
</dbReference>
<dbReference type="EMBL" id="DXFW01000037">
    <property type="protein sequence ID" value="HIX06549.1"/>
    <property type="molecule type" value="Genomic_DNA"/>
</dbReference>
<reference evidence="11" key="1">
    <citation type="journal article" date="2021" name="PeerJ">
        <title>Extensive microbial diversity within the chicken gut microbiome revealed by metagenomics and culture.</title>
        <authorList>
            <person name="Gilroy R."/>
            <person name="Ravi A."/>
            <person name="Getino M."/>
            <person name="Pursley I."/>
            <person name="Horton D.L."/>
            <person name="Alikhan N.F."/>
            <person name="Baker D."/>
            <person name="Gharbi K."/>
            <person name="Hall N."/>
            <person name="Watson M."/>
            <person name="Adriaenssens E.M."/>
            <person name="Foster-Nyarko E."/>
            <person name="Jarju S."/>
            <person name="Secka A."/>
            <person name="Antonio M."/>
            <person name="Oren A."/>
            <person name="Chaudhuri R.R."/>
            <person name="La Ragione R."/>
            <person name="Hildebrand F."/>
            <person name="Pallen M.J."/>
        </authorList>
    </citation>
    <scope>NUCLEOTIDE SEQUENCE</scope>
    <source>
        <strain evidence="11">2239</strain>
    </source>
</reference>
<comment type="subcellular location">
    <subcellularLocation>
        <location evidence="10">Cell membrane</location>
        <topology evidence="10">Peripheral membrane protein</topology>
    </subcellularLocation>
    <subcellularLocation>
        <location evidence="2">Membrane</location>
        <topology evidence="2">Peripheral membrane protein</topology>
    </subcellularLocation>
</comment>
<organism evidence="11 12">
    <name type="scientific">Candidatus Allofournierella pullicola</name>
    <dbReference type="NCBI Taxonomy" id="2838596"/>
    <lineage>
        <taxon>Bacteria</taxon>
        <taxon>Bacillati</taxon>
        <taxon>Bacillota</taxon>
        <taxon>Clostridia</taxon>
        <taxon>Eubacteriales</taxon>
        <taxon>Oscillospiraceae</taxon>
        <taxon>Allofournierella</taxon>
    </lineage>
</organism>
<dbReference type="CDD" id="cd12151">
    <property type="entry name" value="F1-ATPase_gamma"/>
    <property type="match status" value="1"/>
</dbReference>
<dbReference type="InterPro" id="IPR000131">
    <property type="entry name" value="ATP_synth_F1_gsu"/>
</dbReference>
<comment type="subunit">
    <text evidence="10">F-type ATPases have 2 components, CF(1) - the catalytic core - and CF(0) - the membrane proton channel. CF(1) has five subunits: alpha(3), beta(3), gamma(1), delta(1), epsilon(1). CF(0) has three main subunits: a, b and c.</text>
</comment>
<name>A0A9D2AEB9_9FIRM</name>
<evidence type="ECO:0000256" key="6">
    <source>
        <dbReference type="ARBA" id="ARBA00023065"/>
    </source>
</evidence>
<dbReference type="GO" id="GO:0046933">
    <property type="term" value="F:proton-transporting ATP synthase activity, rotational mechanism"/>
    <property type="evidence" value="ECO:0007669"/>
    <property type="project" value="UniProtKB-UniRule"/>
</dbReference>
<evidence type="ECO:0000313" key="12">
    <source>
        <dbReference type="Proteomes" id="UP000824193"/>
    </source>
</evidence>
<evidence type="ECO:0000256" key="3">
    <source>
        <dbReference type="ARBA" id="ARBA00007681"/>
    </source>
</evidence>
<dbReference type="InterPro" id="IPR035968">
    <property type="entry name" value="ATP_synth_F1_ATPase_gsu"/>
</dbReference>
<comment type="function">
    <text evidence="1 10">Produces ATP from ADP in the presence of a proton gradient across the membrane. The gamma chain is believed to be important in regulating ATPase activity and the flow of protons through the CF(0) complex.</text>
</comment>
<evidence type="ECO:0000256" key="2">
    <source>
        <dbReference type="ARBA" id="ARBA00004170"/>
    </source>
</evidence>
<evidence type="ECO:0000256" key="4">
    <source>
        <dbReference type="ARBA" id="ARBA00022448"/>
    </source>
</evidence>
<comment type="similarity">
    <text evidence="3 10">Belongs to the ATPase gamma chain family.</text>
</comment>
<dbReference type="GO" id="GO:0042777">
    <property type="term" value="P:proton motive force-driven plasma membrane ATP synthesis"/>
    <property type="evidence" value="ECO:0007669"/>
    <property type="project" value="UniProtKB-UniRule"/>
</dbReference>
<keyword evidence="10" id="KW-1003">Cell membrane</keyword>